<evidence type="ECO:0000259" key="2">
    <source>
        <dbReference type="Pfam" id="PF25074"/>
    </source>
</evidence>
<sequence length="510" mass="55107">MDDKTQQSESKQNDNDEEVAPKRQDPNPSSGGWGFSPLSFLSDLQKAAAVAAEEISRNAAVVAETASKSIAELQNEDEDSEKEYEGDEGSAAEKESDDEGSKLRKSALERLEKASEESLLSQAGLKVFDNSVETFASGAWSALGNAWRGGTDFVQRLENSATNLSGSPKHDGPGAAGANASSLLETGKAFTAKGMQVLEYVGKETMDLLISETGIEVEKDKKEGEEENDEDQLSEEVTFDRCFYIYGGPEQLEELEALSSHYALLFNRRKAKLSAEQKSVYDGKLKEVQQVFNLSTDIGRSNADSNKGKTIKKGNEGSSDEMKNLHDSSVGKAAEMAAGFTNALAGLAANDIHQRTTARLESLHSEGVHRLSEMCCFVVSQLLVLGKSIISRANNTEDEADDDKANIEWPEDVSAKANIIRINAQKMIGYVEAVSNSFITGISDVTEAYQAAIKAVTAESHSVVTQKSVQEKATAFSEHLRAEQTTAVCKIQDGMQFLAHVLISTSMNAA</sequence>
<gene>
    <name evidence="3" type="ORF">glysoja_049453</name>
</gene>
<feature type="domain" description="DUF7798" evidence="2">
    <location>
        <begin position="237"/>
        <end position="507"/>
    </location>
</feature>
<dbReference type="PANTHER" id="PTHR36011">
    <property type="entry name" value="BAT2 DOMAIN PROTEIN"/>
    <property type="match status" value="1"/>
</dbReference>
<feature type="compositionally biased region" description="Basic and acidic residues" evidence="1">
    <location>
        <begin position="91"/>
        <end position="105"/>
    </location>
</feature>
<feature type="region of interest" description="Disordered" evidence="1">
    <location>
        <begin position="303"/>
        <end position="324"/>
    </location>
</feature>
<organism evidence="3">
    <name type="scientific">Glycine soja</name>
    <name type="common">Wild soybean</name>
    <dbReference type="NCBI Taxonomy" id="3848"/>
    <lineage>
        <taxon>Eukaryota</taxon>
        <taxon>Viridiplantae</taxon>
        <taxon>Streptophyta</taxon>
        <taxon>Embryophyta</taxon>
        <taxon>Tracheophyta</taxon>
        <taxon>Spermatophyta</taxon>
        <taxon>Magnoliopsida</taxon>
        <taxon>eudicotyledons</taxon>
        <taxon>Gunneridae</taxon>
        <taxon>Pentapetalae</taxon>
        <taxon>rosids</taxon>
        <taxon>fabids</taxon>
        <taxon>Fabales</taxon>
        <taxon>Fabaceae</taxon>
        <taxon>Papilionoideae</taxon>
        <taxon>50 kb inversion clade</taxon>
        <taxon>NPAAA clade</taxon>
        <taxon>indigoferoid/millettioid clade</taxon>
        <taxon>Phaseoleae</taxon>
        <taxon>Glycine</taxon>
        <taxon>Glycine subgen. Soja</taxon>
    </lineage>
</organism>
<evidence type="ECO:0000313" key="3">
    <source>
        <dbReference type="EMBL" id="KHN42880.1"/>
    </source>
</evidence>
<proteinExistence type="predicted"/>
<dbReference type="PANTHER" id="PTHR36011:SF1">
    <property type="entry name" value="BAT2 DOMAIN PROTEIN"/>
    <property type="match status" value="1"/>
</dbReference>
<dbReference type="Pfam" id="PF25074">
    <property type="entry name" value="DUF7798"/>
    <property type="match status" value="1"/>
</dbReference>
<name>A0A0B2SCS7_GLYSO</name>
<feature type="region of interest" description="Disordered" evidence="1">
    <location>
        <begin position="70"/>
        <end position="105"/>
    </location>
</feature>
<feature type="compositionally biased region" description="Basic and acidic residues" evidence="1">
    <location>
        <begin position="1"/>
        <end position="25"/>
    </location>
</feature>
<accession>A0A0B2SCS7</accession>
<evidence type="ECO:0000256" key="1">
    <source>
        <dbReference type="SAM" id="MobiDB-lite"/>
    </source>
</evidence>
<feature type="region of interest" description="Disordered" evidence="1">
    <location>
        <begin position="161"/>
        <end position="180"/>
    </location>
</feature>
<dbReference type="InterPro" id="IPR056700">
    <property type="entry name" value="DUF7798"/>
</dbReference>
<reference evidence="3" key="1">
    <citation type="submission" date="2014-07" db="EMBL/GenBank/DDBJ databases">
        <title>Identification of a novel salt tolerance gene in wild soybean by whole-genome sequencing.</title>
        <authorList>
            <person name="Lam H.-M."/>
            <person name="Qi X."/>
            <person name="Li M.-W."/>
            <person name="Liu X."/>
            <person name="Xie M."/>
            <person name="Ni M."/>
            <person name="Xu X."/>
        </authorList>
    </citation>
    <scope>NUCLEOTIDE SEQUENCE [LARGE SCALE GENOMIC DNA]</scope>
    <source>
        <tissue evidence="3">Root</tissue>
    </source>
</reference>
<feature type="region of interest" description="Disordered" evidence="1">
    <location>
        <begin position="1"/>
        <end position="37"/>
    </location>
</feature>
<dbReference type="AlphaFoldDB" id="A0A0B2SCS7"/>
<protein>
    <recommendedName>
        <fullName evidence="2">DUF7798 domain-containing protein</fullName>
    </recommendedName>
</protein>
<feature type="compositionally biased region" description="Acidic residues" evidence="1">
    <location>
        <begin position="74"/>
        <end position="90"/>
    </location>
</feature>
<dbReference type="Proteomes" id="UP000053555">
    <property type="component" value="Unassembled WGS sequence"/>
</dbReference>
<dbReference type="EMBL" id="KN643984">
    <property type="protein sequence ID" value="KHN42880.1"/>
    <property type="molecule type" value="Genomic_DNA"/>
</dbReference>